<evidence type="ECO:0000256" key="1">
    <source>
        <dbReference type="SAM" id="MobiDB-lite"/>
    </source>
</evidence>
<organism evidence="3">
    <name type="scientific">Klebsiella pneumoniae</name>
    <dbReference type="NCBI Taxonomy" id="573"/>
    <lineage>
        <taxon>Bacteria</taxon>
        <taxon>Pseudomonadati</taxon>
        <taxon>Pseudomonadota</taxon>
        <taxon>Gammaproteobacteria</taxon>
        <taxon>Enterobacterales</taxon>
        <taxon>Enterobacteriaceae</taxon>
        <taxon>Klebsiella/Raoultella group</taxon>
        <taxon>Klebsiella</taxon>
        <taxon>Klebsiella pneumoniae complex</taxon>
    </lineage>
</organism>
<evidence type="ECO:0000313" key="3">
    <source>
        <dbReference type="EMBL" id="VGL60230.1"/>
    </source>
</evidence>
<proteinExistence type="predicted"/>
<dbReference type="Pfam" id="PF06958">
    <property type="entry name" value="Pyocin_S"/>
    <property type="match status" value="1"/>
</dbReference>
<dbReference type="InterPro" id="IPR016128">
    <property type="entry name" value="Pyosin/cloacin_T_dom"/>
</dbReference>
<accession>A0A486NNV6</accession>
<gene>
    <name evidence="3" type="ORF">SAMEA4873652_00695</name>
</gene>
<evidence type="ECO:0000259" key="2">
    <source>
        <dbReference type="Pfam" id="PF06958"/>
    </source>
</evidence>
<dbReference type="RefSeq" id="WP_135625123.1">
    <property type="nucleotide sequence ID" value="NZ_CAAGZC010000003.1"/>
</dbReference>
<dbReference type="EMBL" id="CAAHCV010000002">
    <property type="protein sequence ID" value="VGL60230.1"/>
    <property type="molecule type" value="Genomic_DNA"/>
</dbReference>
<feature type="domain" description="Pyosin/cloacin translocation" evidence="2">
    <location>
        <begin position="142"/>
        <end position="305"/>
    </location>
</feature>
<protein>
    <submittedName>
        <fullName evidence="3">S-type Pyocin</fullName>
    </submittedName>
</protein>
<name>A0A486NNV6_KLEPN</name>
<sequence length="451" mass="49685">MTQILGTGEGKTSSVAKEPVVERKPAQVFFESMALAASMSGYYAGPTATTLGNSLSLGAGTAAGVGEGVAGARVLAAPNPLTVALLAIFYSPSLNEGETEMLQNIRGDQLYQNLIHSQMMVGAFTRVNSTVIQGDYVPEYELREIARQNGTVHTRVRFRIEEDPESGELVSRSYEVGEKSGLDRVRVRFAKQLNKETWGFEDPSIKGTFVWSRSAGQGKFEWGSSQTTVHDGSAGGSTTPPTPIPEPRSIWGLPNPAPESLPPVPGTPIPEEQEPNIETLPIEDRDFDDFIIVDPMGVVPAIYVYFKKAPAGFLETGYYNDFDGRSREGMYEVDHLPSKAAVREYLINKYPEAEKDDIKKLLGKVAVVSIPIDVHRDCSETFRGRNNSRIETENGETISKKELDARDLEFAVDSNWNANAKCLKERYGISDEKIEEVRAKLHDLNRKVGLY</sequence>
<reference evidence="3" key="1">
    <citation type="submission" date="2019-03" db="EMBL/GenBank/DDBJ databases">
        <authorList>
            <consortium name="Pathogen Informatics"/>
        </authorList>
    </citation>
    <scope>NUCLEOTIDE SEQUENCE</scope>
    <source>
        <strain evidence="3">5012STDY7626450</strain>
    </source>
</reference>
<dbReference type="AlphaFoldDB" id="A0A486NNV6"/>
<feature type="region of interest" description="Disordered" evidence="1">
    <location>
        <begin position="222"/>
        <end position="245"/>
    </location>
</feature>